<dbReference type="RefSeq" id="WP_207247336.1">
    <property type="nucleotide sequence ID" value="NZ_JAFMOF010000002.1"/>
</dbReference>
<keyword evidence="3" id="KW-1185">Reference proteome</keyword>
<sequence length="140" mass="14200">MQKSNKRVALAACGLLLSAGALTGGATPAAAATAAQGGADVQACYDSAKAYFKPAGSYAYPTGSGVLTTTSNCAGISIRPNTSRYVKVCFLPSSGGSTCQSSYTLATGDEWTVISANVSNGTRFWFHFKSDAQSTGSFAA</sequence>
<dbReference type="InterPro" id="IPR006311">
    <property type="entry name" value="TAT_signal"/>
</dbReference>
<organism evidence="2 3">
    <name type="scientific">Streptomyces triculaminicus</name>
    <dbReference type="NCBI Taxonomy" id="2816232"/>
    <lineage>
        <taxon>Bacteria</taxon>
        <taxon>Bacillati</taxon>
        <taxon>Actinomycetota</taxon>
        <taxon>Actinomycetes</taxon>
        <taxon>Kitasatosporales</taxon>
        <taxon>Streptomycetaceae</taxon>
        <taxon>Streptomyces</taxon>
    </lineage>
</organism>
<dbReference type="AlphaFoldDB" id="A0A939FKN8"/>
<reference evidence="2" key="1">
    <citation type="submission" date="2021-03" db="EMBL/GenBank/DDBJ databases">
        <title>Streptomyces strains.</title>
        <authorList>
            <person name="Lund M.B."/>
            <person name="Toerring T."/>
        </authorList>
    </citation>
    <scope>NUCLEOTIDE SEQUENCE</scope>
    <source>
        <strain evidence="2">JCM 4242</strain>
    </source>
</reference>
<gene>
    <name evidence="2" type="ORF">J1792_13705</name>
</gene>
<feature type="chain" id="PRO_5039644965" evidence="1">
    <location>
        <begin position="24"/>
        <end position="140"/>
    </location>
</feature>
<dbReference type="Proteomes" id="UP000664781">
    <property type="component" value="Unassembled WGS sequence"/>
</dbReference>
<dbReference type="PROSITE" id="PS51318">
    <property type="entry name" value="TAT"/>
    <property type="match status" value="1"/>
</dbReference>
<protein>
    <submittedName>
        <fullName evidence="2">Uncharacterized protein</fullName>
    </submittedName>
</protein>
<keyword evidence="1" id="KW-0732">Signal</keyword>
<evidence type="ECO:0000313" key="3">
    <source>
        <dbReference type="Proteomes" id="UP000664781"/>
    </source>
</evidence>
<evidence type="ECO:0000256" key="1">
    <source>
        <dbReference type="SAM" id="SignalP"/>
    </source>
</evidence>
<feature type="signal peptide" evidence="1">
    <location>
        <begin position="1"/>
        <end position="23"/>
    </location>
</feature>
<accession>A0A939FKN8</accession>
<evidence type="ECO:0000313" key="2">
    <source>
        <dbReference type="EMBL" id="MBO0653795.1"/>
    </source>
</evidence>
<name>A0A939FKN8_9ACTN</name>
<proteinExistence type="predicted"/>
<dbReference type="EMBL" id="JAFMOF010000002">
    <property type="protein sequence ID" value="MBO0653795.1"/>
    <property type="molecule type" value="Genomic_DNA"/>
</dbReference>
<comment type="caution">
    <text evidence="2">The sequence shown here is derived from an EMBL/GenBank/DDBJ whole genome shotgun (WGS) entry which is preliminary data.</text>
</comment>